<feature type="compositionally biased region" description="Low complexity" evidence="1">
    <location>
        <begin position="316"/>
        <end position="333"/>
    </location>
</feature>
<feature type="compositionally biased region" description="Basic and acidic residues" evidence="1">
    <location>
        <begin position="576"/>
        <end position="595"/>
    </location>
</feature>
<evidence type="ECO:0000313" key="4">
    <source>
        <dbReference type="Proteomes" id="UP000815325"/>
    </source>
</evidence>
<feature type="compositionally biased region" description="Low complexity" evidence="1">
    <location>
        <begin position="715"/>
        <end position="753"/>
    </location>
</feature>
<evidence type="ECO:0000313" key="3">
    <source>
        <dbReference type="EMBL" id="KAF5838812.1"/>
    </source>
</evidence>
<keyword evidence="2" id="KW-0732">Signal</keyword>
<dbReference type="EMBL" id="MU069565">
    <property type="protein sequence ID" value="KAF5838812.1"/>
    <property type="molecule type" value="Genomic_DNA"/>
</dbReference>
<dbReference type="Proteomes" id="UP000815325">
    <property type="component" value="Unassembled WGS sequence"/>
</dbReference>
<organism evidence="3 4">
    <name type="scientific">Dunaliella salina</name>
    <name type="common">Green alga</name>
    <name type="synonym">Protococcus salinus</name>
    <dbReference type="NCBI Taxonomy" id="3046"/>
    <lineage>
        <taxon>Eukaryota</taxon>
        <taxon>Viridiplantae</taxon>
        <taxon>Chlorophyta</taxon>
        <taxon>core chlorophytes</taxon>
        <taxon>Chlorophyceae</taxon>
        <taxon>CS clade</taxon>
        <taxon>Chlamydomonadales</taxon>
        <taxon>Dunaliellaceae</taxon>
        <taxon>Dunaliella</taxon>
    </lineage>
</organism>
<keyword evidence="4" id="KW-1185">Reference proteome</keyword>
<feature type="region of interest" description="Disordered" evidence="1">
    <location>
        <begin position="576"/>
        <end position="618"/>
    </location>
</feature>
<feature type="region of interest" description="Disordered" evidence="1">
    <location>
        <begin position="117"/>
        <end position="145"/>
    </location>
</feature>
<feature type="compositionally biased region" description="Basic and acidic residues" evidence="1">
    <location>
        <begin position="214"/>
        <end position="246"/>
    </location>
</feature>
<feature type="compositionally biased region" description="Basic and acidic residues" evidence="1">
    <location>
        <begin position="280"/>
        <end position="295"/>
    </location>
</feature>
<comment type="caution">
    <text evidence="3">The sequence shown here is derived from an EMBL/GenBank/DDBJ whole genome shotgun (WGS) entry which is preliminary data.</text>
</comment>
<accession>A0ABQ7GW87</accession>
<name>A0ABQ7GW87_DUNSA</name>
<sequence length="761" mass="82937">MGRFFFKQLRFIAFLFDVPVNAGYGAAWQREWQRRDTEQAARHRQQTEAEEIASRLRRQADADAAAQAVRVKTVADQAAAAEREDEDWVHAAEGQVQAEAQVFEARGIVGWQSELGGWSQSSGNSSDSGSSLSQGLEWPNEDHGCAVAQGVSGSYSDWGWLQAAADDRQSKGATRVHQRRRDEDDAEAAFSRLPRDIGDAACLDDLDPLYSSWERLRPADRTPPEKEERARRPADRTPPEKEERARLRLPICNRASRNIAARKRRQQQNKLQQRQQQQLERMKEIPEMHEDRVGQGEEQGAEKAPAGPADDQQHQLSSPLETSESAAPAAPSPRDTMASIDLLKVIQLAANKASAMHKLPSALENLPSSPEAATAAVADAATKAGAARAACATANFQPRAKAGSTLYSPLSYKPSRASAWQAAVAVTGPEATTDTPEVLRRMEEAIEEGLEKHAPTMHIAHRCSAEGSLLVLLNLMKLHSGPPLSGHFCSPQDSQRQQQQQQQQHRQESQLWGFLAQSLKSCLACVRGVVSIKVSGIKIAGSVQRPVQEGQGQDMPATDNKVPDSEAPVFVFWHEQQQREQRQEQQHEQQQEHQQDQQQEQQQQQQQMAFHDAEGCGVGASAAERADLHPSAVLESVDLEEGSGAVCSKLVLCTLPPCIQLESQQQPKQQASATKGTINLQLLLLSRSDPEVLGSSSSDRSTSISIINIFTISSSASHSSSSSSSSNNNSSSSSSSSSGSCSSSSNDRSSSISPLPHARHA</sequence>
<gene>
    <name evidence="3" type="ORF">DUNSADRAFT_2197</name>
</gene>
<feature type="compositionally biased region" description="Low complexity" evidence="1">
    <location>
        <begin position="268"/>
        <end position="279"/>
    </location>
</feature>
<proteinExistence type="predicted"/>
<feature type="compositionally biased region" description="Low complexity" evidence="1">
    <location>
        <begin position="492"/>
        <end position="504"/>
    </location>
</feature>
<feature type="compositionally biased region" description="Low complexity" evidence="1">
    <location>
        <begin position="117"/>
        <end position="136"/>
    </location>
</feature>
<feature type="region of interest" description="Disordered" evidence="1">
    <location>
        <begin position="214"/>
        <end position="334"/>
    </location>
</feature>
<evidence type="ECO:0000256" key="2">
    <source>
        <dbReference type="SAM" id="SignalP"/>
    </source>
</evidence>
<reference evidence="3" key="1">
    <citation type="submission" date="2017-08" db="EMBL/GenBank/DDBJ databases">
        <authorList>
            <person name="Polle J.E."/>
            <person name="Barry K."/>
            <person name="Cushman J."/>
            <person name="Schmutz J."/>
            <person name="Tran D."/>
            <person name="Hathwaick L.T."/>
            <person name="Yim W.C."/>
            <person name="Jenkins J."/>
            <person name="Mckie-Krisberg Z.M."/>
            <person name="Prochnik S."/>
            <person name="Lindquist E."/>
            <person name="Dockter R.B."/>
            <person name="Adam C."/>
            <person name="Molina H."/>
            <person name="Bunkerborg J."/>
            <person name="Jin E."/>
            <person name="Buchheim M."/>
            <person name="Magnuson J."/>
        </authorList>
    </citation>
    <scope>NUCLEOTIDE SEQUENCE</scope>
    <source>
        <strain evidence="3">CCAP 19/18</strain>
    </source>
</reference>
<feature type="region of interest" description="Disordered" evidence="1">
    <location>
        <begin position="715"/>
        <end position="761"/>
    </location>
</feature>
<feature type="signal peptide" evidence="2">
    <location>
        <begin position="1"/>
        <end position="22"/>
    </location>
</feature>
<protein>
    <submittedName>
        <fullName evidence="3">Uncharacterized protein</fullName>
    </submittedName>
</protein>
<feature type="compositionally biased region" description="Low complexity" evidence="1">
    <location>
        <begin position="596"/>
        <end position="607"/>
    </location>
</feature>
<feature type="region of interest" description="Disordered" evidence="1">
    <location>
        <begin position="484"/>
        <end position="505"/>
    </location>
</feature>
<feature type="chain" id="PRO_5047520333" evidence="2">
    <location>
        <begin position="23"/>
        <end position="761"/>
    </location>
</feature>
<feature type="region of interest" description="Disordered" evidence="1">
    <location>
        <begin position="166"/>
        <end position="187"/>
    </location>
</feature>
<evidence type="ECO:0000256" key="1">
    <source>
        <dbReference type="SAM" id="MobiDB-lite"/>
    </source>
</evidence>